<dbReference type="InterPro" id="IPR019027">
    <property type="entry name" value="Pilus_biogenesis_CpaD-related"/>
</dbReference>
<dbReference type="AlphaFoldDB" id="A0A494XLJ2"/>
<protein>
    <submittedName>
        <fullName evidence="1">Uncharacterized protein</fullName>
    </submittedName>
</protein>
<dbReference type="EMBL" id="RBZV01000002">
    <property type="protein sequence ID" value="RKP50612.1"/>
    <property type="molecule type" value="Genomic_DNA"/>
</dbReference>
<organism evidence="1 2">
    <name type="scientific">Trinickia fusca</name>
    <dbReference type="NCBI Taxonomy" id="2419777"/>
    <lineage>
        <taxon>Bacteria</taxon>
        <taxon>Pseudomonadati</taxon>
        <taxon>Pseudomonadota</taxon>
        <taxon>Betaproteobacteria</taxon>
        <taxon>Burkholderiales</taxon>
        <taxon>Burkholderiaceae</taxon>
        <taxon>Trinickia</taxon>
    </lineage>
</organism>
<dbReference type="RefSeq" id="WP_121276542.1">
    <property type="nucleotide sequence ID" value="NZ_RBZV01000002.1"/>
</dbReference>
<accession>A0A494XLJ2</accession>
<comment type="caution">
    <text evidence="1">The sequence shown here is derived from an EMBL/GenBank/DDBJ whole genome shotgun (WGS) entry which is preliminary data.</text>
</comment>
<dbReference type="PROSITE" id="PS51257">
    <property type="entry name" value="PROKAR_LIPOPROTEIN"/>
    <property type="match status" value="1"/>
</dbReference>
<sequence>MRSNHPLLITLFAMLLVVLSGCMSTPPTLGMPGVPAVRLENGRALPPDCAALRTSSDFLDAGERRPTMAFGCATYTNLAAMLARPADLTDPLPFDGSEPTLAANAVRRYEAEKLAPLPATNTSNVNK</sequence>
<evidence type="ECO:0000313" key="1">
    <source>
        <dbReference type="EMBL" id="RKP50612.1"/>
    </source>
</evidence>
<gene>
    <name evidence="1" type="ORF">D7S89_05790</name>
</gene>
<dbReference type="Pfam" id="PF09476">
    <property type="entry name" value="Pilus_CpaD"/>
    <property type="match status" value="1"/>
</dbReference>
<name>A0A494XLJ2_9BURK</name>
<dbReference type="Proteomes" id="UP000280434">
    <property type="component" value="Unassembled WGS sequence"/>
</dbReference>
<evidence type="ECO:0000313" key="2">
    <source>
        <dbReference type="Proteomes" id="UP000280434"/>
    </source>
</evidence>
<keyword evidence="2" id="KW-1185">Reference proteome</keyword>
<dbReference type="OrthoDB" id="8596237at2"/>
<proteinExistence type="predicted"/>
<reference evidence="1 2" key="1">
    <citation type="submission" date="2018-10" db="EMBL/GenBank/DDBJ databases">
        <title>Paraburkholderia sp. 7MK8-2, isolated from soil.</title>
        <authorList>
            <person name="Gao Z.-H."/>
            <person name="Qiu L.-H."/>
        </authorList>
    </citation>
    <scope>NUCLEOTIDE SEQUENCE [LARGE SCALE GENOMIC DNA]</scope>
    <source>
        <strain evidence="1 2">7MK8-2</strain>
    </source>
</reference>